<organism evidence="1">
    <name type="scientific">marine metagenome</name>
    <dbReference type="NCBI Taxonomy" id="408172"/>
    <lineage>
        <taxon>unclassified sequences</taxon>
        <taxon>metagenomes</taxon>
        <taxon>ecological metagenomes</taxon>
    </lineage>
</organism>
<evidence type="ECO:0000313" key="1">
    <source>
        <dbReference type="EMBL" id="SVC03317.1"/>
    </source>
</evidence>
<name>A0A382IW19_9ZZZZ</name>
<proteinExistence type="predicted"/>
<sequence>MKKLLTLIILFTSTLASAGTLVINSNQSGESSKTAFDAYVDAFRAAHPEVTVVVNEFEHEAYK</sequence>
<dbReference type="EMBL" id="UINC01069723">
    <property type="protein sequence ID" value="SVC03317.1"/>
    <property type="molecule type" value="Genomic_DNA"/>
</dbReference>
<dbReference type="Gene3D" id="3.40.190.10">
    <property type="entry name" value="Periplasmic binding protein-like II"/>
    <property type="match status" value="1"/>
</dbReference>
<protein>
    <submittedName>
        <fullName evidence="1">Uncharacterized protein</fullName>
    </submittedName>
</protein>
<reference evidence="1" key="1">
    <citation type="submission" date="2018-05" db="EMBL/GenBank/DDBJ databases">
        <authorList>
            <person name="Lanie J.A."/>
            <person name="Ng W.-L."/>
            <person name="Kazmierczak K.M."/>
            <person name="Andrzejewski T.M."/>
            <person name="Davidsen T.M."/>
            <person name="Wayne K.J."/>
            <person name="Tettelin H."/>
            <person name="Glass J.I."/>
            <person name="Rusch D."/>
            <person name="Podicherti R."/>
            <person name="Tsui H.-C.T."/>
            <person name="Winkler M.E."/>
        </authorList>
    </citation>
    <scope>NUCLEOTIDE SEQUENCE</scope>
</reference>
<dbReference type="AlphaFoldDB" id="A0A382IW19"/>
<gene>
    <name evidence="1" type="ORF">METZ01_LOCUS256171</name>
</gene>
<feature type="non-terminal residue" evidence="1">
    <location>
        <position position="63"/>
    </location>
</feature>
<accession>A0A382IW19</accession>